<sequence>MRTILHFFIIIVIVGLFLYNKLLPYKEKLNPQYKKVFSFFDAIFSPVFEILKSIFKPVQVGYGLFVDMTQVIVLLILLFLLHLF</sequence>
<keyword evidence="1" id="KW-1133">Transmembrane helix</keyword>
<dbReference type="AlphaFoldDB" id="A0A2H3KMG3"/>
<comment type="caution">
    <text evidence="2">The sequence shown here is derived from an EMBL/GenBank/DDBJ whole genome shotgun (WGS) entry which is preliminary data.</text>
</comment>
<keyword evidence="1" id="KW-0472">Membrane</keyword>
<proteinExistence type="predicted"/>
<gene>
    <name evidence="2" type="ORF">B0A77_00320</name>
</gene>
<dbReference type="EMBL" id="PCMW01000004">
    <property type="protein sequence ID" value="PDS27140.1"/>
    <property type="molecule type" value="Genomic_DNA"/>
</dbReference>
<name>A0A2H3KMG3_9FLAO</name>
<keyword evidence="1" id="KW-0812">Transmembrane</keyword>
<evidence type="ECO:0008006" key="4">
    <source>
        <dbReference type="Google" id="ProtNLM"/>
    </source>
</evidence>
<evidence type="ECO:0000256" key="1">
    <source>
        <dbReference type="SAM" id="Phobius"/>
    </source>
</evidence>
<accession>A0A2H3KMG3</accession>
<evidence type="ECO:0000313" key="3">
    <source>
        <dbReference type="Proteomes" id="UP000220828"/>
    </source>
</evidence>
<evidence type="ECO:0000313" key="2">
    <source>
        <dbReference type="EMBL" id="PDS27140.1"/>
    </source>
</evidence>
<dbReference type="OMA" id="IKPFQVG"/>
<feature type="transmembrane region" description="Helical" evidence="1">
    <location>
        <begin position="61"/>
        <end position="81"/>
    </location>
</feature>
<dbReference type="Proteomes" id="UP000220828">
    <property type="component" value="Unassembled WGS sequence"/>
</dbReference>
<dbReference type="OrthoDB" id="772121at2"/>
<feature type="transmembrane region" description="Helical" evidence="1">
    <location>
        <begin position="6"/>
        <end position="24"/>
    </location>
</feature>
<dbReference type="RefSeq" id="WP_014082700.1">
    <property type="nucleotide sequence ID" value="NZ_CBCSFI010000004.1"/>
</dbReference>
<protein>
    <recommendedName>
        <fullName evidence="4">YggT family protein</fullName>
    </recommendedName>
</protein>
<reference evidence="2 3" key="1">
    <citation type="submission" date="2017-09" db="EMBL/GenBank/DDBJ databases">
        <title>Whole genomes of Flavobacteriaceae.</title>
        <authorList>
            <person name="Stine C."/>
            <person name="Li C."/>
            <person name="Tadesse D."/>
        </authorList>
    </citation>
    <scope>NUCLEOTIDE SEQUENCE [LARGE SCALE GENOMIC DNA]</scope>
    <source>
        <strain evidence="2 3">ATCC 35036</strain>
    </source>
</reference>
<organism evidence="2 3">
    <name type="scientific">Flavobacterium branchiophilum</name>
    <dbReference type="NCBI Taxonomy" id="55197"/>
    <lineage>
        <taxon>Bacteria</taxon>
        <taxon>Pseudomonadati</taxon>
        <taxon>Bacteroidota</taxon>
        <taxon>Flavobacteriia</taxon>
        <taxon>Flavobacteriales</taxon>
        <taxon>Flavobacteriaceae</taxon>
        <taxon>Flavobacterium</taxon>
    </lineage>
</organism>